<dbReference type="PANTHER" id="PTHR48287">
    <property type="entry name" value="ARM REPEAT SUPERFAMILY PROTEIN"/>
    <property type="match status" value="1"/>
</dbReference>
<dbReference type="SUPFAM" id="SSF48371">
    <property type="entry name" value="ARM repeat"/>
    <property type="match status" value="1"/>
</dbReference>
<dbReference type="Gene3D" id="1.25.10.10">
    <property type="entry name" value="Leucine-rich Repeat Variant"/>
    <property type="match status" value="1"/>
</dbReference>
<evidence type="ECO:0000313" key="7">
    <source>
        <dbReference type="EMBL" id="CRL05121.1"/>
    </source>
</evidence>
<dbReference type="InterPro" id="IPR057860">
    <property type="entry name" value="HEAT_RRP12_N"/>
</dbReference>
<feature type="region of interest" description="Disordered" evidence="4">
    <location>
        <begin position="1320"/>
        <end position="1347"/>
    </location>
</feature>
<organism evidence="7 8">
    <name type="scientific">Clunio marinus</name>
    <dbReference type="NCBI Taxonomy" id="568069"/>
    <lineage>
        <taxon>Eukaryota</taxon>
        <taxon>Metazoa</taxon>
        <taxon>Ecdysozoa</taxon>
        <taxon>Arthropoda</taxon>
        <taxon>Hexapoda</taxon>
        <taxon>Insecta</taxon>
        <taxon>Pterygota</taxon>
        <taxon>Neoptera</taxon>
        <taxon>Endopterygota</taxon>
        <taxon>Diptera</taxon>
        <taxon>Nematocera</taxon>
        <taxon>Chironomoidea</taxon>
        <taxon>Chironomidae</taxon>
        <taxon>Clunio</taxon>
    </lineage>
</organism>
<dbReference type="InterPro" id="IPR011989">
    <property type="entry name" value="ARM-like"/>
</dbReference>
<dbReference type="Pfam" id="PF08161">
    <property type="entry name" value="RRP12_HEAT"/>
    <property type="match status" value="1"/>
</dbReference>
<feature type="compositionally biased region" description="Basic and acidic residues" evidence="4">
    <location>
        <begin position="1337"/>
        <end position="1347"/>
    </location>
</feature>
<dbReference type="Proteomes" id="UP000183832">
    <property type="component" value="Unassembled WGS sequence"/>
</dbReference>
<feature type="domain" description="RRP12 HEAT" evidence="5">
    <location>
        <begin position="454"/>
        <end position="721"/>
    </location>
</feature>
<dbReference type="InterPro" id="IPR052087">
    <property type="entry name" value="RRP12"/>
</dbReference>
<feature type="region of interest" description="Disordered" evidence="4">
    <location>
        <begin position="1274"/>
        <end position="1304"/>
    </location>
</feature>
<feature type="compositionally biased region" description="Basic and acidic residues" evidence="4">
    <location>
        <begin position="1291"/>
        <end position="1301"/>
    </location>
</feature>
<feature type="compositionally biased region" description="Basic and acidic residues" evidence="4">
    <location>
        <begin position="1082"/>
        <end position="1101"/>
    </location>
</feature>
<dbReference type="GO" id="GO:0005634">
    <property type="term" value="C:nucleus"/>
    <property type="evidence" value="ECO:0007669"/>
    <property type="project" value="UniProtKB-SubCell"/>
</dbReference>
<evidence type="ECO:0000256" key="2">
    <source>
        <dbReference type="ARBA" id="ARBA00007690"/>
    </source>
</evidence>
<comment type="similarity">
    <text evidence="2">Belongs to the RRP12 family.</text>
</comment>
<dbReference type="OrthoDB" id="2192888at2759"/>
<dbReference type="InterPro" id="IPR012978">
    <property type="entry name" value="HEAT_RRP12"/>
</dbReference>
<evidence type="ECO:0000256" key="4">
    <source>
        <dbReference type="SAM" id="MobiDB-lite"/>
    </source>
</evidence>
<feature type="domain" description="RRP12 N-terminal HEAT" evidence="6">
    <location>
        <begin position="128"/>
        <end position="387"/>
    </location>
</feature>
<sequence>MTKFRSKLKKKTGTKKVAKGQSSISNPEVTKYRSKAKSRFFQSNLLITPSSNTNNGLTMEAVEKHEAMESFNNRDPVNLISGSLKDFSIADNDDIFSQSQRSVSQATTFASQFSACSNTSFSKLLTNFRPDSQIQKEMLAILAALTEILKEKGGSESSTEYFLAIMETIENAKDNSDIQAAVMLLNMGIKSVPQAVLRKKFNETAETLLELITRFVDSPDKNVLRSIISCLSVVLRAQEYSQWKLSSSMKFFDAILSFTIHTKPKIRKAAQHAVTSILLGSCFMLPPKKENEDDEEMKVEMPKIIHPVSSHVAKFCVDTFKPEVINNNQTLLLHVLGLLQTILPSFHKDDIKIISEHLLSIMTSGNMMVRTSCFQTFHSLFSSSKSDNLTTQIVGRLVTALYEYRPDRSDFRQVLAWITVMTQAHIKLTHLNRHSGIQALPRIFETSINDLWLSDKMEVVAGTSNAMKELLEECIKPLNDENDEQIPLEYHQPIKKIIKTLTKALAAPFGATSTHILVICSIAFESMGKYFEDDLEEMLTILGMRYDDQSSQRVHIEHAVLSAISSMDTEKVLSCIPLTEVNGNMSVKRSWILPLLREGLQDSSLEFFNRYIIKLAYQCYTKWQTLKEKDQKSEAHIYELLCCQLWGLFPGFCRKPKDLHEFKSIAKTLGMVLNENPDLRPPILDGFKELLTNLESDDEKEIFAKYAQNYMTRFFNIYTTKPTTSYENEIRLSAFEVAQLYLKVTPKTVMNSLFESAVTQMNSKSPGSFMYDMLFDIVEAMTLFQSSDKIEELFKSYIVATLIKEKKDKTKAVEVVEGSEKLKDLSVRRRMKKAYKLLHDIMKSENEGCLEFVDGHLNEIERILTKSTYKVAEATQVMRLSCLNGILEKKAFVDVKEKIVKISITEVLSSFNNEAVMKDGIAFNLLRAIGKVYEDGERLKDFVDSIMTGLVGDHQLTSNTIVALKFIIQEFAENLTVDTHKFILEQVLEFVVSNQRNEVNASLQFLVMFVKILPAPFVASNLRLIIKAISLMVHDTRRHCRLILSFLMKKLCKKFTPEEIIKLVPGSDEALHKKLRNIKKEINRAKRNRVENSKKKSKGGEGEDDSDDEFMNLEKKSMTIDDILADSSDEGSVESDEDNAKTKVKNPETFIREDADTIVDLADSNAFSKLTTTKPIVNQSHLKSKNKDENRGFKTAPDGRLIIEDIEDKESDSDDDDMTEYKDKSKTKVYDQESDEEKDEPSKKKIGLNAYKAGGSGIHRPLAASVKSGYSNISKISKKSSASSRLPGSEYKAKKAGGDVKRKGKHEPYAYVALSRNALNRRKRSKMGNQFKNIAKKSKENKKSSKK</sequence>
<feature type="region of interest" description="Disordered" evidence="4">
    <location>
        <begin position="1"/>
        <end position="29"/>
    </location>
</feature>
<feature type="compositionally biased region" description="Acidic residues" evidence="4">
    <location>
        <begin position="1127"/>
        <end position="1137"/>
    </location>
</feature>
<evidence type="ECO:0000256" key="1">
    <source>
        <dbReference type="ARBA" id="ARBA00004123"/>
    </source>
</evidence>
<keyword evidence="8" id="KW-1185">Reference proteome</keyword>
<feature type="compositionally biased region" description="Basic and acidic residues" evidence="4">
    <location>
        <begin position="1219"/>
        <end position="1231"/>
    </location>
</feature>
<feature type="region of interest" description="Disordered" evidence="4">
    <location>
        <begin position="1173"/>
        <end position="1260"/>
    </location>
</feature>
<dbReference type="InterPro" id="IPR016024">
    <property type="entry name" value="ARM-type_fold"/>
</dbReference>
<evidence type="ECO:0000313" key="8">
    <source>
        <dbReference type="Proteomes" id="UP000183832"/>
    </source>
</evidence>
<dbReference type="Pfam" id="PF25772">
    <property type="entry name" value="HEAT_RRP12_N"/>
    <property type="match status" value="1"/>
</dbReference>
<proteinExistence type="inferred from homology"/>
<evidence type="ECO:0000259" key="5">
    <source>
        <dbReference type="Pfam" id="PF08161"/>
    </source>
</evidence>
<dbReference type="PANTHER" id="PTHR48287:SF1">
    <property type="entry name" value="ARM REPEAT SUPERFAMILY PROTEIN"/>
    <property type="match status" value="1"/>
</dbReference>
<reference evidence="7 8" key="1">
    <citation type="submission" date="2015-04" db="EMBL/GenBank/DDBJ databases">
        <authorList>
            <person name="Syromyatnikov M.Y."/>
            <person name="Popov V.N."/>
        </authorList>
    </citation>
    <scope>NUCLEOTIDE SEQUENCE [LARGE SCALE GENOMIC DNA]</scope>
</reference>
<feature type="compositionally biased region" description="Low complexity" evidence="4">
    <location>
        <begin position="1274"/>
        <end position="1284"/>
    </location>
</feature>
<name>A0A1J1J2P6_9DIPT</name>
<accession>A0A1J1J2P6</accession>
<evidence type="ECO:0000259" key="6">
    <source>
        <dbReference type="Pfam" id="PF25772"/>
    </source>
</evidence>
<evidence type="ECO:0000256" key="3">
    <source>
        <dbReference type="ARBA" id="ARBA00023242"/>
    </source>
</evidence>
<feature type="compositionally biased region" description="Basic residues" evidence="4">
    <location>
        <begin position="1"/>
        <end position="18"/>
    </location>
</feature>
<feature type="region of interest" description="Disordered" evidence="4">
    <location>
        <begin position="1127"/>
        <end position="1147"/>
    </location>
</feature>
<comment type="subcellular location">
    <subcellularLocation>
        <location evidence="1">Nucleus</location>
    </subcellularLocation>
</comment>
<feature type="compositionally biased region" description="Acidic residues" evidence="4">
    <location>
        <begin position="1204"/>
        <end position="1218"/>
    </location>
</feature>
<dbReference type="STRING" id="568069.A0A1J1J2P6"/>
<dbReference type="EMBL" id="CVRI01000064">
    <property type="protein sequence ID" value="CRL05121.1"/>
    <property type="molecule type" value="Genomic_DNA"/>
</dbReference>
<gene>
    <name evidence="7" type="primary">putative RRP12-like protein</name>
    <name evidence="7" type="ORF">CLUMA_CG017972</name>
</gene>
<protein>
    <submittedName>
        <fullName evidence="7">CLUMA_CG017972, isoform A</fullName>
    </submittedName>
</protein>
<feature type="region of interest" description="Disordered" evidence="4">
    <location>
        <begin position="1082"/>
        <end position="1108"/>
    </location>
</feature>
<keyword evidence="3" id="KW-0539">Nucleus</keyword>